<reference evidence="5 6" key="1">
    <citation type="submission" date="2024-07" db="EMBL/GenBank/DDBJ databases">
        <title>Section-level genome sequencing and comparative genomics of Aspergillus sections Usti and Cavernicolus.</title>
        <authorList>
            <consortium name="Lawrence Berkeley National Laboratory"/>
            <person name="Nybo J.L."/>
            <person name="Vesth T.C."/>
            <person name="Theobald S."/>
            <person name="Frisvad J.C."/>
            <person name="Larsen T.O."/>
            <person name="Kjaerboelling I."/>
            <person name="Rothschild-Mancinelli K."/>
            <person name="Lyhne E.K."/>
            <person name="Kogle M.E."/>
            <person name="Barry K."/>
            <person name="Clum A."/>
            <person name="Na H."/>
            <person name="Ledsgaard L."/>
            <person name="Lin J."/>
            <person name="Lipzen A."/>
            <person name="Kuo A."/>
            <person name="Riley R."/>
            <person name="Mondo S."/>
            <person name="Labutti K."/>
            <person name="Haridas S."/>
            <person name="Pangalinan J."/>
            <person name="Salamov A.A."/>
            <person name="Simmons B.A."/>
            <person name="Magnuson J.K."/>
            <person name="Chen J."/>
            <person name="Drula E."/>
            <person name="Henrissat B."/>
            <person name="Wiebenga A."/>
            <person name="Lubbers R.J."/>
            <person name="Gomes A.C."/>
            <person name="Macurrencykelacurrency M.R."/>
            <person name="Stajich J."/>
            <person name="Grigoriev I.V."/>
            <person name="Mortensen U.H."/>
            <person name="De Vries R.P."/>
            <person name="Baker S.E."/>
            <person name="Andersen M.R."/>
        </authorList>
    </citation>
    <scope>NUCLEOTIDE SEQUENCE [LARGE SCALE GENOMIC DNA]</scope>
    <source>
        <strain evidence="5 6">CBS 449.75</strain>
    </source>
</reference>
<keyword evidence="2" id="KW-0479">Metal-binding</keyword>
<dbReference type="PANTHER" id="PTHR30502">
    <property type="entry name" value="2-KETO-3-DEOXY-L-RHAMNONATE ALDOLASE"/>
    <property type="match status" value="1"/>
</dbReference>
<evidence type="ECO:0000256" key="3">
    <source>
        <dbReference type="ARBA" id="ARBA00023239"/>
    </source>
</evidence>
<organism evidence="5 6">
    <name type="scientific">Aspergillus lucknowensis</name>
    <dbReference type="NCBI Taxonomy" id="176173"/>
    <lineage>
        <taxon>Eukaryota</taxon>
        <taxon>Fungi</taxon>
        <taxon>Dikarya</taxon>
        <taxon>Ascomycota</taxon>
        <taxon>Pezizomycotina</taxon>
        <taxon>Eurotiomycetes</taxon>
        <taxon>Eurotiomycetidae</taxon>
        <taxon>Eurotiales</taxon>
        <taxon>Aspergillaceae</taxon>
        <taxon>Aspergillus</taxon>
        <taxon>Aspergillus subgen. Nidulantes</taxon>
    </lineage>
</organism>
<evidence type="ECO:0000313" key="5">
    <source>
        <dbReference type="EMBL" id="KAL2865544.1"/>
    </source>
</evidence>
<dbReference type="GeneID" id="98144632"/>
<keyword evidence="3" id="KW-0456">Lyase</keyword>
<dbReference type="Gene3D" id="3.20.20.60">
    <property type="entry name" value="Phosphoenolpyruvate-binding domains"/>
    <property type="match status" value="1"/>
</dbReference>
<dbReference type="InterPro" id="IPR015813">
    <property type="entry name" value="Pyrv/PenolPyrv_kinase-like_dom"/>
</dbReference>
<dbReference type="InterPro" id="IPR005000">
    <property type="entry name" value="Aldolase/citrate-lyase_domain"/>
</dbReference>
<evidence type="ECO:0000256" key="1">
    <source>
        <dbReference type="ARBA" id="ARBA00005568"/>
    </source>
</evidence>
<dbReference type="Proteomes" id="UP001610432">
    <property type="component" value="Unassembled WGS sequence"/>
</dbReference>
<dbReference type="PANTHER" id="PTHR30502:SF0">
    <property type="entry name" value="PHOSPHOENOLPYRUVATE CARBOXYLASE FAMILY PROTEIN"/>
    <property type="match status" value="1"/>
</dbReference>
<proteinExistence type="inferred from homology"/>
<dbReference type="InterPro" id="IPR040442">
    <property type="entry name" value="Pyrv_kinase-like_dom_sf"/>
</dbReference>
<comment type="caution">
    <text evidence="5">The sequence shown here is derived from an EMBL/GenBank/DDBJ whole genome shotgun (WGS) entry which is preliminary data.</text>
</comment>
<gene>
    <name evidence="5" type="ORF">BJX67DRAFT_358289</name>
</gene>
<dbReference type="Pfam" id="PF03328">
    <property type="entry name" value="HpcH_HpaI"/>
    <property type="match status" value="1"/>
</dbReference>
<protein>
    <submittedName>
        <fullName evidence="5">Phosphoenolpyruvate/pyruvate domain-containing protein</fullName>
    </submittedName>
</protein>
<dbReference type="EMBL" id="JBFXLQ010000031">
    <property type="protein sequence ID" value="KAL2865544.1"/>
    <property type="molecule type" value="Genomic_DNA"/>
</dbReference>
<feature type="domain" description="HpcH/HpaI aldolase/citrate lyase" evidence="4">
    <location>
        <begin position="31"/>
        <end position="245"/>
    </location>
</feature>
<keyword evidence="6" id="KW-1185">Reference proteome</keyword>
<name>A0ABR4LN66_9EURO</name>
<evidence type="ECO:0000259" key="4">
    <source>
        <dbReference type="Pfam" id="PF03328"/>
    </source>
</evidence>
<evidence type="ECO:0000313" key="6">
    <source>
        <dbReference type="Proteomes" id="UP001610432"/>
    </source>
</evidence>
<dbReference type="SUPFAM" id="SSF51621">
    <property type="entry name" value="Phosphoenolpyruvate/pyruvate domain"/>
    <property type="match status" value="1"/>
</dbReference>
<comment type="similarity">
    <text evidence="1">Belongs to the HpcH/HpaI aldolase family.</text>
</comment>
<dbReference type="InterPro" id="IPR050251">
    <property type="entry name" value="HpcH-HpaI_aldolase"/>
</dbReference>
<sequence>MTTKTRLQTSLKRAAARQAPSVGQWLEFPGYALAKTVAQLGEDWVLIDCEHGAIDDREMHLQVAAVASAGVSPIVRIPSSEPWMMKRALDAGAHGIMVPMCETKEQAEAIVSGCRYPPFGTRGAGAMFAHSAFNQSPREYFTTANDHIIVIVQIESRRAVENCEEIAGVDGVDMLFIGPNDLASSMGYVAFDHGGIEEVQSAIARVLKAAKGRGKYAGHFALGAEEAAKRWAQGFDFVNCGADIVAVTRWMGQEMKKLRVVMDNDKPKE</sequence>
<dbReference type="RefSeq" id="XP_070884523.1">
    <property type="nucleotide sequence ID" value="XM_071029560.1"/>
</dbReference>
<accession>A0ABR4LN66</accession>
<evidence type="ECO:0000256" key="2">
    <source>
        <dbReference type="ARBA" id="ARBA00022723"/>
    </source>
</evidence>